<protein>
    <submittedName>
        <fullName evidence="1">Uncharacterized protein</fullName>
    </submittedName>
</protein>
<name>A0A080Z895_PHYNI</name>
<reference evidence="1 2" key="1">
    <citation type="submission" date="2013-11" db="EMBL/GenBank/DDBJ databases">
        <title>The Genome Sequence of Phytophthora parasitica P1976.</title>
        <authorList>
            <consortium name="The Broad Institute Genomics Platform"/>
            <person name="Russ C."/>
            <person name="Tyler B."/>
            <person name="Panabieres F."/>
            <person name="Shan W."/>
            <person name="Tripathy S."/>
            <person name="Grunwald N."/>
            <person name="Machado M."/>
            <person name="Johnson C.S."/>
            <person name="Walker B."/>
            <person name="Young S."/>
            <person name="Zeng Q."/>
            <person name="Gargeya S."/>
            <person name="Fitzgerald M."/>
            <person name="Haas B."/>
            <person name="Abouelleil A."/>
            <person name="Allen A.W."/>
            <person name="Alvarado L."/>
            <person name="Arachchi H.M."/>
            <person name="Berlin A.M."/>
            <person name="Chapman S.B."/>
            <person name="Gainer-Dewar J."/>
            <person name="Goldberg J."/>
            <person name="Griggs A."/>
            <person name="Gujja S."/>
            <person name="Hansen M."/>
            <person name="Howarth C."/>
            <person name="Imamovic A."/>
            <person name="Ireland A."/>
            <person name="Larimer J."/>
            <person name="McCowan C."/>
            <person name="Murphy C."/>
            <person name="Pearson M."/>
            <person name="Poon T.W."/>
            <person name="Priest M."/>
            <person name="Roberts A."/>
            <person name="Saif S."/>
            <person name="Shea T."/>
            <person name="Sisk P."/>
            <person name="Sykes S."/>
            <person name="Wortman J."/>
            <person name="Nusbaum C."/>
            <person name="Birren B."/>
        </authorList>
    </citation>
    <scope>NUCLEOTIDE SEQUENCE [LARGE SCALE GENOMIC DNA]</scope>
    <source>
        <strain evidence="1 2">P1976</strain>
    </source>
</reference>
<proteinExistence type="predicted"/>
<dbReference type="EMBL" id="ANJA01003537">
    <property type="protein sequence ID" value="ETO62856.1"/>
    <property type="molecule type" value="Genomic_DNA"/>
</dbReference>
<dbReference type="Proteomes" id="UP000028582">
    <property type="component" value="Unassembled WGS sequence"/>
</dbReference>
<organism evidence="1 2">
    <name type="scientific">Phytophthora nicotianae P1976</name>
    <dbReference type="NCBI Taxonomy" id="1317066"/>
    <lineage>
        <taxon>Eukaryota</taxon>
        <taxon>Sar</taxon>
        <taxon>Stramenopiles</taxon>
        <taxon>Oomycota</taxon>
        <taxon>Peronosporomycetes</taxon>
        <taxon>Peronosporales</taxon>
        <taxon>Peronosporaceae</taxon>
        <taxon>Phytophthora</taxon>
    </lineage>
</organism>
<comment type="caution">
    <text evidence="1">The sequence shown here is derived from an EMBL/GenBank/DDBJ whole genome shotgun (WGS) entry which is preliminary data.</text>
</comment>
<gene>
    <name evidence="1" type="ORF">F444_19322</name>
</gene>
<sequence length="46" mass="4901">MGIAVHRTAVTAIQVNKQSQVVEVTQATAGLFFGGRSSAADLEQRR</sequence>
<dbReference type="AlphaFoldDB" id="A0A080Z895"/>
<accession>A0A080Z895</accession>
<evidence type="ECO:0000313" key="1">
    <source>
        <dbReference type="EMBL" id="ETO62856.1"/>
    </source>
</evidence>
<evidence type="ECO:0000313" key="2">
    <source>
        <dbReference type="Proteomes" id="UP000028582"/>
    </source>
</evidence>